<sequence>MSTGGRSYDRGGRRDGLQERDGYNREDFDRGRPGHQESECGRSREREWRDTRDDADYQRRPPPLCYGCNVPGHYRSDCWRFWRNADSRRKAERDGFTCPPNFDKRGRSGSPTRSHRASFRRSPSLDFKMMSKIAKLGDIVITLKEFVDVEKSRKLEKERKR</sequence>
<dbReference type="InterPro" id="IPR036875">
    <property type="entry name" value="Znf_CCHC_sf"/>
</dbReference>
<keyword evidence="5" id="KW-1185">Reference proteome</keyword>
<dbReference type="Gramene" id="GBG64236">
    <property type="protein sequence ID" value="GBG64236"/>
    <property type="gene ID" value="CBR_g41157"/>
</dbReference>
<proteinExistence type="predicted"/>
<feature type="region of interest" description="Disordered" evidence="2">
    <location>
        <begin position="88"/>
        <end position="120"/>
    </location>
</feature>
<dbReference type="GO" id="GO:0008270">
    <property type="term" value="F:zinc ion binding"/>
    <property type="evidence" value="ECO:0007669"/>
    <property type="project" value="UniProtKB-KW"/>
</dbReference>
<dbReference type="PROSITE" id="PS50158">
    <property type="entry name" value="ZF_CCHC"/>
    <property type="match status" value="1"/>
</dbReference>
<dbReference type="Gene3D" id="4.10.60.10">
    <property type="entry name" value="Zinc finger, CCHC-type"/>
    <property type="match status" value="1"/>
</dbReference>
<dbReference type="AlphaFoldDB" id="A0A388K2G7"/>
<feature type="compositionally biased region" description="Basic and acidic residues" evidence="2">
    <location>
        <begin position="7"/>
        <end position="59"/>
    </location>
</feature>
<evidence type="ECO:0000256" key="1">
    <source>
        <dbReference type="PROSITE-ProRule" id="PRU00047"/>
    </source>
</evidence>
<gene>
    <name evidence="4" type="ORF">CBR_g41157</name>
</gene>
<evidence type="ECO:0000256" key="2">
    <source>
        <dbReference type="SAM" id="MobiDB-lite"/>
    </source>
</evidence>
<evidence type="ECO:0000313" key="4">
    <source>
        <dbReference type="EMBL" id="GBG64236.1"/>
    </source>
</evidence>
<name>A0A388K2G7_CHABU</name>
<dbReference type="Proteomes" id="UP000265515">
    <property type="component" value="Unassembled WGS sequence"/>
</dbReference>
<evidence type="ECO:0000313" key="5">
    <source>
        <dbReference type="Proteomes" id="UP000265515"/>
    </source>
</evidence>
<keyword evidence="1" id="KW-0862">Zinc</keyword>
<dbReference type="InterPro" id="IPR001878">
    <property type="entry name" value="Znf_CCHC"/>
</dbReference>
<keyword evidence="1" id="KW-0479">Metal-binding</keyword>
<dbReference type="GO" id="GO:0003676">
    <property type="term" value="F:nucleic acid binding"/>
    <property type="evidence" value="ECO:0007669"/>
    <property type="project" value="InterPro"/>
</dbReference>
<evidence type="ECO:0000259" key="3">
    <source>
        <dbReference type="PROSITE" id="PS50158"/>
    </source>
</evidence>
<accession>A0A388K2G7</accession>
<organism evidence="4 5">
    <name type="scientific">Chara braunii</name>
    <name type="common">Braun's stonewort</name>
    <dbReference type="NCBI Taxonomy" id="69332"/>
    <lineage>
        <taxon>Eukaryota</taxon>
        <taxon>Viridiplantae</taxon>
        <taxon>Streptophyta</taxon>
        <taxon>Charophyceae</taxon>
        <taxon>Charales</taxon>
        <taxon>Characeae</taxon>
        <taxon>Chara</taxon>
    </lineage>
</organism>
<keyword evidence="1" id="KW-0863">Zinc-finger</keyword>
<dbReference type="SUPFAM" id="SSF57756">
    <property type="entry name" value="Retrovirus zinc finger-like domains"/>
    <property type="match status" value="1"/>
</dbReference>
<feature type="region of interest" description="Disordered" evidence="2">
    <location>
        <begin position="1"/>
        <end position="64"/>
    </location>
</feature>
<feature type="domain" description="CCHC-type" evidence="3">
    <location>
        <begin position="65"/>
        <end position="78"/>
    </location>
</feature>
<protein>
    <recommendedName>
        <fullName evidence="3">CCHC-type domain-containing protein</fullName>
    </recommendedName>
</protein>
<dbReference type="EMBL" id="BFEA01000048">
    <property type="protein sequence ID" value="GBG64236.1"/>
    <property type="molecule type" value="Genomic_DNA"/>
</dbReference>
<comment type="caution">
    <text evidence="4">The sequence shown here is derived from an EMBL/GenBank/DDBJ whole genome shotgun (WGS) entry which is preliminary data.</text>
</comment>
<reference evidence="4 5" key="1">
    <citation type="journal article" date="2018" name="Cell">
        <title>The Chara Genome: Secondary Complexity and Implications for Plant Terrestrialization.</title>
        <authorList>
            <person name="Nishiyama T."/>
            <person name="Sakayama H."/>
            <person name="Vries J.D."/>
            <person name="Buschmann H."/>
            <person name="Saint-Marcoux D."/>
            <person name="Ullrich K.K."/>
            <person name="Haas F.B."/>
            <person name="Vanderstraeten L."/>
            <person name="Becker D."/>
            <person name="Lang D."/>
            <person name="Vosolsobe S."/>
            <person name="Rombauts S."/>
            <person name="Wilhelmsson P.K.I."/>
            <person name="Janitza P."/>
            <person name="Kern R."/>
            <person name="Heyl A."/>
            <person name="Rumpler F."/>
            <person name="Villalobos L.I.A.C."/>
            <person name="Clay J.M."/>
            <person name="Skokan R."/>
            <person name="Toyoda A."/>
            <person name="Suzuki Y."/>
            <person name="Kagoshima H."/>
            <person name="Schijlen E."/>
            <person name="Tajeshwar N."/>
            <person name="Catarino B."/>
            <person name="Hetherington A.J."/>
            <person name="Saltykova A."/>
            <person name="Bonnot C."/>
            <person name="Breuninger H."/>
            <person name="Symeonidi A."/>
            <person name="Radhakrishnan G.V."/>
            <person name="Van Nieuwerburgh F."/>
            <person name="Deforce D."/>
            <person name="Chang C."/>
            <person name="Karol K.G."/>
            <person name="Hedrich R."/>
            <person name="Ulvskov P."/>
            <person name="Glockner G."/>
            <person name="Delwiche C.F."/>
            <person name="Petrasek J."/>
            <person name="Van de Peer Y."/>
            <person name="Friml J."/>
            <person name="Beilby M."/>
            <person name="Dolan L."/>
            <person name="Kohara Y."/>
            <person name="Sugano S."/>
            <person name="Fujiyama A."/>
            <person name="Delaux P.-M."/>
            <person name="Quint M."/>
            <person name="TheiBen G."/>
            <person name="Hagemann M."/>
            <person name="Harholt J."/>
            <person name="Dunand C."/>
            <person name="Zachgo S."/>
            <person name="Langdale J."/>
            <person name="Maumus F."/>
            <person name="Straeten D.V.D."/>
            <person name="Gould S.B."/>
            <person name="Rensing S.A."/>
        </authorList>
    </citation>
    <scope>NUCLEOTIDE SEQUENCE [LARGE SCALE GENOMIC DNA]</scope>
    <source>
        <strain evidence="4 5">S276</strain>
    </source>
</reference>